<protein>
    <submittedName>
        <fullName evidence="2">Uncharacterized protein</fullName>
    </submittedName>
</protein>
<dbReference type="HOGENOM" id="CLU_061412_0_0_1"/>
<keyword evidence="3" id="KW-1185">Reference proteome</keyword>
<accession>W6Z859</accession>
<feature type="region of interest" description="Disordered" evidence="1">
    <location>
        <begin position="316"/>
        <end position="409"/>
    </location>
</feature>
<evidence type="ECO:0000313" key="2">
    <source>
        <dbReference type="EMBL" id="EUC39876.1"/>
    </source>
</evidence>
<proteinExistence type="predicted"/>
<feature type="compositionally biased region" description="Polar residues" evidence="1">
    <location>
        <begin position="139"/>
        <end position="150"/>
    </location>
</feature>
<gene>
    <name evidence="2" type="ORF">COCMIDRAFT_110305</name>
</gene>
<feature type="compositionally biased region" description="Polar residues" evidence="1">
    <location>
        <begin position="1"/>
        <end position="12"/>
    </location>
</feature>
<feature type="compositionally biased region" description="Basic and acidic residues" evidence="1">
    <location>
        <begin position="316"/>
        <end position="337"/>
    </location>
</feature>
<name>W6Z859_COCMI</name>
<dbReference type="Proteomes" id="UP000054032">
    <property type="component" value="Unassembled WGS sequence"/>
</dbReference>
<sequence length="409" mass="45379">MAERIQQQQSGEQNREWVPSARSIQYYSRIANALFPPSYSTDDSDTPTWEDGLREIEAFNWLGSDEEDVHNKGEASPPEANLTPNPATVVEEYAPTDPAQELDHLSAQTTTTPVPPPGILEPTPVYEPANPVHRLESYLDTQSHSSTPIRPTTPPYQSPCEDPVETTQNAQPPRTLEYLQTFRYSPALETIREKKVPGDEVLVEMLYNTVVFDPSSTSSDPTQDDPNQLQEHFNNMKIREQGNPPPTTPPRPIPATIPFAPKKIQKYKVDLRSKAAIAGAAAAHRTTAPLPPIALFPKTLPKDKVNVRTKAIKAATEKATPEYRNKRVKTDNDDSRPKATASSSPTRKPRIRWTPLSTEDKPDSSPESPFMPAGVKPEYAPRLFASLRRYQKGPSADEGGDASKDANEK</sequence>
<dbReference type="OrthoDB" id="3693656at2759"/>
<evidence type="ECO:0000256" key="1">
    <source>
        <dbReference type="SAM" id="MobiDB-lite"/>
    </source>
</evidence>
<dbReference type="EMBL" id="KI964232">
    <property type="protein sequence ID" value="EUC39876.1"/>
    <property type="molecule type" value="Genomic_DNA"/>
</dbReference>
<dbReference type="AlphaFoldDB" id="W6Z859"/>
<reference evidence="2 3" key="1">
    <citation type="journal article" date="2013" name="PLoS Genet.">
        <title>Comparative genome structure, secondary metabolite, and effector coding capacity across Cochliobolus pathogens.</title>
        <authorList>
            <person name="Condon B.J."/>
            <person name="Leng Y."/>
            <person name="Wu D."/>
            <person name="Bushley K.E."/>
            <person name="Ohm R.A."/>
            <person name="Otillar R."/>
            <person name="Martin J."/>
            <person name="Schackwitz W."/>
            <person name="Grimwood J."/>
            <person name="MohdZainudin N."/>
            <person name="Xue C."/>
            <person name="Wang R."/>
            <person name="Manning V.A."/>
            <person name="Dhillon B."/>
            <person name="Tu Z.J."/>
            <person name="Steffenson B.J."/>
            <person name="Salamov A."/>
            <person name="Sun H."/>
            <person name="Lowry S."/>
            <person name="LaButti K."/>
            <person name="Han J."/>
            <person name="Copeland A."/>
            <person name="Lindquist E."/>
            <person name="Barry K."/>
            <person name="Schmutz J."/>
            <person name="Baker S.E."/>
            <person name="Ciuffetti L.M."/>
            <person name="Grigoriev I.V."/>
            <person name="Zhong S."/>
            <person name="Turgeon B.G."/>
        </authorList>
    </citation>
    <scope>NUCLEOTIDE SEQUENCE [LARGE SCALE GENOMIC DNA]</scope>
    <source>
        <strain evidence="2 3">ATCC 44560</strain>
    </source>
</reference>
<dbReference type="KEGG" id="bor:COCMIDRAFT_110305"/>
<feature type="region of interest" description="Disordered" evidence="1">
    <location>
        <begin position="107"/>
        <end position="174"/>
    </location>
</feature>
<feature type="region of interest" description="Disordered" evidence="1">
    <location>
        <begin position="64"/>
        <end position="85"/>
    </location>
</feature>
<organism evidence="2 3">
    <name type="scientific">Bipolaris oryzae ATCC 44560</name>
    <dbReference type="NCBI Taxonomy" id="930090"/>
    <lineage>
        <taxon>Eukaryota</taxon>
        <taxon>Fungi</taxon>
        <taxon>Dikarya</taxon>
        <taxon>Ascomycota</taxon>
        <taxon>Pezizomycotina</taxon>
        <taxon>Dothideomycetes</taxon>
        <taxon>Pleosporomycetidae</taxon>
        <taxon>Pleosporales</taxon>
        <taxon>Pleosporineae</taxon>
        <taxon>Pleosporaceae</taxon>
        <taxon>Bipolaris</taxon>
    </lineage>
</organism>
<dbReference type="GeneID" id="19119577"/>
<feature type="region of interest" description="Disordered" evidence="1">
    <location>
        <begin position="1"/>
        <end position="20"/>
    </location>
</feature>
<evidence type="ECO:0000313" key="3">
    <source>
        <dbReference type="Proteomes" id="UP000054032"/>
    </source>
</evidence>
<dbReference type="RefSeq" id="XP_007693606.1">
    <property type="nucleotide sequence ID" value="XM_007695416.1"/>
</dbReference>